<reference evidence="2" key="3">
    <citation type="submission" date="2025-09" db="UniProtKB">
        <authorList>
            <consortium name="Ensembl"/>
        </authorList>
    </citation>
    <scope>IDENTIFICATION</scope>
</reference>
<dbReference type="HOGENOM" id="CLU_266541_0_0_1"/>
<evidence type="ECO:0000313" key="2">
    <source>
        <dbReference type="Ensembl" id="ENSMLUP00000010691.2"/>
    </source>
</evidence>
<proteinExistence type="predicted"/>
<feature type="region of interest" description="Disordered" evidence="1">
    <location>
        <begin position="1135"/>
        <end position="1157"/>
    </location>
</feature>
<feature type="region of interest" description="Disordered" evidence="1">
    <location>
        <begin position="197"/>
        <end position="255"/>
    </location>
</feature>
<dbReference type="Proteomes" id="UP000001074">
    <property type="component" value="Unassembled WGS sequence"/>
</dbReference>
<evidence type="ECO:0000313" key="3">
    <source>
        <dbReference type="Proteomes" id="UP000001074"/>
    </source>
</evidence>
<feature type="region of interest" description="Disordered" evidence="1">
    <location>
        <begin position="1069"/>
        <end position="1109"/>
    </location>
</feature>
<feature type="compositionally biased region" description="Polar residues" evidence="1">
    <location>
        <begin position="692"/>
        <end position="702"/>
    </location>
</feature>
<dbReference type="InParanoid" id="G1PIY5"/>
<dbReference type="Ensembl" id="ENSMLUT00000011737.2">
    <property type="protein sequence ID" value="ENSMLUP00000010691.2"/>
    <property type="gene ID" value="ENSMLUG00000011718.2"/>
</dbReference>
<feature type="compositionally biased region" description="Low complexity" evidence="1">
    <location>
        <begin position="457"/>
        <end position="466"/>
    </location>
</feature>
<dbReference type="InterPro" id="IPR031473">
    <property type="entry name" value="DUF4684"/>
</dbReference>
<accession>G1PIY5</accession>
<reference evidence="2" key="2">
    <citation type="submission" date="2025-08" db="UniProtKB">
        <authorList>
            <consortium name="Ensembl"/>
        </authorList>
    </citation>
    <scope>IDENTIFICATION</scope>
</reference>
<feature type="region of interest" description="Disordered" evidence="1">
    <location>
        <begin position="1276"/>
        <end position="1299"/>
    </location>
</feature>
<evidence type="ECO:0000256" key="1">
    <source>
        <dbReference type="SAM" id="MobiDB-lite"/>
    </source>
</evidence>
<feature type="region of interest" description="Disordered" evidence="1">
    <location>
        <begin position="606"/>
        <end position="642"/>
    </location>
</feature>
<name>G1PIY5_MYOLU</name>
<feature type="region of interest" description="Disordered" evidence="1">
    <location>
        <begin position="690"/>
        <end position="716"/>
    </location>
</feature>
<organism evidence="2 3">
    <name type="scientific">Myotis lucifugus</name>
    <name type="common">Little brown bat</name>
    <dbReference type="NCBI Taxonomy" id="59463"/>
    <lineage>
        <taxon>Eukaryota</taxon>
        <taxon>Metazoa</taxon>
        <taxon>Chordata</taxon>
        <taxon>Craniata</taxon>
        <taxon>Vertebrata</taxon>
        <taxon>Euteleostomi</taxon>
        <taxon>Mammalia</taxon>
        <taxon>Eutheria</taxon>
        <taxon>Laurasiatheria</taxon>
        <taxon>Chiroptera</taxon>
        <taxon>Yangochiroptera</taxon>
        <taxon>Vespertilionidae</taxon>
        <taxon>Myotis</taxon>
    </lineage>
</organism>
<feature type="region of interest" description="Disordered" evidence="1">
    <location>
        <begin position="1188"/>
        <end position="1209"/>
    </location>
</feature>
<dbReference type="Pfam" id="PF15736">
    <property type="entry name" value="DUF4684"/>
    <property type="match status" value="1"/>
</dbReference>
<dbReference type="OMA" id="QWEPGAC"/>
<feature type="compositionally biased region" description="Polar residues" evidence="1">
    <location>
        <begin position="202"/>
        <end position="217"/>
    </location>
</feature>
<dbReference type="PANTHER" id="PTHR38493">
    <property type="entry name" value="CHROMOSOME 1 OPEN READING FRAME 167"/>
    <property type="match status" value="1"/>
</dbReference>
<dbReference type="PANTHER" id="PTHR38493:SF1">
    <property type="entry name" value="SFI1 SPINDLE BODY DOMAIN-CONTAINING PROTEIN"/>
    <property type="match status" value="1"/>
</dbReference>
<feature type="region of interest" description="Disordered" evidence="1">
    <location>
        <begin position="449"/>
        <end position="472"/>
    </location>
</feature>
<feature type="region of interest" description="Disordered" evidence="1">
    <location>
        <begin position="36"/>
        <end position="120"/>
    </location>
</feature>
<dbReference type="eggNOG" id="ENOG502S8BN">
    <property type="taxonomic scope" value="Eukaryota"/>
</dbReference>
<keyword evidence="3" id="KW-1185">Reference proteome</keyword>
<reference evidence="2 3" key="1">
    <citation type="journal article" date="2011" name="Nature">
        <title>A high-resolution map of human evolutionary constraint using 29 mammals.</title>
        <authorList>
            <person name="Lindblad-Toh K."/>
            <person name="Garber M."/>
            <person name="Zuk O."/>
            <person name="Lin M.F."/>
            <person name="Parker B.J."/>
            <person name="Washietl S."/>
            <person name="Kheradpour P."/>
            <person name="Ernst J."/>
            <person name="Jordan G."/>
            <person name="Mauceli E."/>
            <person name="Ward L.D."/>
            <person name="Lowe C.B."/>
            <person name="Holloway A.K."/>
            <person name="Clamp M."/>
            <person name="Gnerre S."/>
            <person name="Alfoldi J."/>
            <person name="Beal K."/>
            <person name="Chang J."/>
            <person name="Clawson H."/>
            <person name="Cuff J."/>
            <person name="Di Palma F."/>
            <person name="Fitzgerald S."/>
            <person name="Flicek P."/>
            <person name="Guttman M."/>
            <person name="Hubisz M.J."/>
            <person name="Jaffe D.B."/>
            <person name="Jungreis I."/>
            <person name="Kent W.J."/>
            <person name="Kostka D."/>
            <person name="Lara M."/>
            <person name="Martins A.L."/>
            <person name="Massingham T."/>
            <person name="Moltke I."/>
            <person name="Raney B.J."/>
            <person name="Rasmussen M.D."/>
            <person name="Robinson J."/>
            <person name="Stark A."/>
            <person name="Vilella A.J."/>
            <person name="Wen J."/>
            <person name="Xie X."/>
            <person name="Zody M.C."/>
            <person name="Baldwin J."/>
            <person name="Bloom T."/>
            <person name="Chin C.W."/>
            <person name="Heiman D."/>
            <person name="Nicol R."/>
            <person name="Nusbaum C."/>
            <person name="Young S."/>
            <person name="Wilkinson J."/>
            <person name="Worley K.C."/>
            <person name="Kovar C.L."/>
            <person name="Muzny D.M."/>
            <person name="Gibbs R.A."/>
            <person name="Cree A."/>
            <person name="Dihn H.H."/>
            <person name="Fowler G."/>
            <person name="Jhangiani S."/>
            <person name="Joshi V."/>
            <person name="Lee S."/>
            <person name="Lewis L.R."/>
            <person name="Nazareth L.V."/>
            <person name="Okwuonu G."/>
            <person name="Santibanez J."/>
            <person name="Warren W.C."/>
            <person name="Mardis E.R."/>
            <person name="Weinstock G.M."/>
            <person name="Wilson R.K."/>
            <person name="Delehaunty K."/>
            <person name="Dooling D."/>
            <person name="Fronik C."/>
            <person name="Fulton L."/>
            <person name="Fulton B."/>
            <person name="Graves T."/>
            <person name="Minx P."/>
            <person name="Sodergren E."/>
            <person name="Birney E."/>
            <person name="Margulies E.H."/>
            <person name="Herrero J."/>
            <person name="Green E.D."/>
            <person name="Haussler D."/>
            <person name="Siepel A."/>
            <person name="Goldman N."/>
            <person name="Pollard K.S."/>
            <person name="Pedersen J.S."/>
            <person name="Lander E.S."/>
            <person name="Kellis M."/>
        </authorList>
    </citation>
    <scope>NUCLEOTIDE SEQUENCE [LARGE SCALE GENOMIC DNA]</scope>
</reference>
<dbReference type="EMBL" id="AAPE02047953">
    <property type="status" value="NOT_ANNOTATED_CDS"/>
    <property type="molecule type" value="Genomic_DNA"/>
</dbReference>
<dbReference type="GeneTree" id="ENSGT00390000000617"/>
<protein>
    <submittedName>
        <fullName evidence="2">Uncharacterized protein</fullName>
    </submittedName>
</protein>
<sequence length="1321" mass="145384">GLVGARAPRPPPTDLVWSARLLAVVWSSDTAATWLGPEPMELRPDASQKENVSPRPATPLRPGKRLEQRRLPKSLGVVLDSGHGPWVPRGQAERGEPATTPSPRAALRQEPGQVQTNLASPRPRLGLALKDTTGRLINSRFQQQSNLQPLGVLPLRGARAFTVQQSNLSAREASLAGCGSRSSPHPWLEPQEGFWPHGVPRGSTQTPGPQAQPSPTLKPSWLLATDTPCSRSRPTLRYAPTDGHTQPGPRSWGGLGDWPSRLMGEPLTLDDLAVPFKSPARAPPQAATSRLLASGQHLEQEAAPLRCWGAQEPPAWGALPGQEWGEKAPREQVAGGGVEEERPLPVCGILTPSSQFSKNKAGNLVNLESERARRQLLSRCFRAWQHLVRRRQAAALGLGRLRHRALRLREAHLEVAYCQQRRALLAQSFQKVRDLQVGWRGNFTLSPGSLREEAGARPIPSRSGPRPDGGDGRVQILQALQRMAVFLLRCQQEEWARQEKGVQGEASGATLRTQSMGRPPQAWGPPAADTAWVPPLAPQHQRAWLRRCFGAWRRSVKRGAQPREHLADRQMGTPRMCLKQWVWMKQLRASDGAKVTQLSLCRQKVGEQGEVQPDGPGRVQGGSRNMDLGSSAPGGTISQGSPRRDLHGVLLLWRARLSQRQRADSFSQGLQRQLLRHILRAWRLRVWGPGNPSGSSRTTSASELLGSAAPSPPEKASRAPALLETLRLSFLWAAGRQQQARCLLLWQARAQQSRGAARWHQHTLQRRILLGWSHWSMAQGTQRKLAARWAWDRSCRDALGLWRRRLAQWQEAEQWAQERGRRRVRDALQRWHSSWQRQQCLRDRYQGWAQLRQQGLRRATFQSWRQAAAHQRHRMARPERLALQSHFQAWCGPARDAGTLGARCRAGQAGLRRRALGAALAAGQEARVAAARAREHHVARASIALWRSHVQGGRADRQLRRARAQQAFMAWRVALGQRCEARQQAEGRARAQTQLALCWTLWVHESRLHRLSRAHAARKLSARVLEAWAQSAAQGRVQRVAIARFEVVGHRQLLWTHWAQWRTELAVPGAGKTRSCRPQGTGPRLPSPAQHRSPGGQRKRRETSWAQSKETCPCARTILDFPFPGDSAAQLWMQRPGPRAQGRPPPGPGGDCSSEGQVDKRRLGLLEEGAQLTAQPFLLGHQGLSPQEEIPATLAPGGPAPPAPGLPAQAPGRDMAMLGGCSGGRGAGAVTAQAVAAEMGLAHVAAAGRAAAGGSAITATRFQAFEKWQQKLAARGLRRSHRFSPRPVRGPGAKGSVCPSVTRKMPQVTALGCSSGALVMF</sequence>